<keyword evidence="4" id="KW-1185">Reference proteome</keyword>
<sequence length="400" mass="43860">NQFVIVLIDGDELMFHGHFIQAGEEGGRRAAAALQAAVAGFLQRNRLELPEGVKVCCRVFADFRQLATTLASRGLVDDMQTVEQFARGFTRGLPLFDFIDVGAGGAVPDKVIGNLKLNLTAVNCRHILLGCPGNDNYIATLANCNGPGAERITILEGAPLWKDLRALGFESRRYMNIFQDSNEPHHISDAEVLLDNGPGVPAASPPSPGFLDSPHLSHVVPKTRNPSISTTTSSDLGKFSWAKIAVAAPPPAPEPEYLAPAVKPVEEIPPIRRNRLGQRVDPPCQKFDKANSDRVRSKKLCITHFLRHDCPHDPCDYVHDYSPNAKERSMIELVARMAMCRNGSKCDDPKCIYGHLCPAPRPHKNRSSKGKPCPHGKLCVFPPELHDVDCVVVKTKVIRN</sequence>
<dbReference type="EMBL" id="MU006585">
    <property type="protein sequence ID" value="KAF2744992.1"/>
    <property type="molecule type" value="Genomic_DNA"/>
</dbReference>
<proteinExistence type="predicted"/>
<dbReference type="Pfam" id="PF25540">
    <property type="entry name" value="DUF7923"/>
    <property type="match status" value="1"/>
</dbReference>
<dbReference type="InterPro" id="IPR057683">
    <property type="entry name" value="DUF7923"/>
</dbReference>
<evidence type="ECO:0000259" key="2">
    <source>
        <dbReference type="Pfam" id="PF25543"/>
    </source>
</evidence>
<dbReference type="OrthoDB" id="3512845at2759"/>
<evidence type="ECO:0000313" key="3">
    <source>
        <dbReference type="EMBL" id="KAF2744992.1"/>
    </source>
</evidence>
<evidence type="ECO:0000313" key="4">
    <source>
        <dbReference type="Proteomes" id="UP000799440"/>
    </source>
</evidence>
<name>A0A6A6V331_9PLEO</name>
<organism evidence="3 4">
    <name type="scientific">Sporormia fimetaria CBS 119925</name>
    <dbReference type="NCBI Taxonomy" id="1340428"/>
    <lineage>
        <taxon>Eukaryota</taxon>
        <taxon>Fungi</taxon>
        <taxon>Dikarya</taxon>
        <taxon>Ascomycota</taxon>
        <taxon>Pezizomycotina</taxon>
        <taxon>Dothideomycetes</taxon>
        <taxon>Pleosporomycetidae</taxon>
        <taxon>Pleosporales</taxon>
        <taxon>Sporormiaceae</taxon>
        <taxon>Sporormia</taxon>
    </lineage>
</organism>
<reference evidence="3" key="1">
    <citation type="journal article" date="2020" name="Stud. Mycol.">
        <title>101 Dothideomycetes genomes: a test case for predicting lifestyles and emergence of pathogens.</title>
        <authorList>
            <person name="Haridas S."/>
            <person name="Albert R."/>
            <person name="Binder M."/>
            <person name="Bloem J."/>
            <person name="Labutti K."/>
            <person name="Salamov A."/>
            <person name="Andreopoulos B."/>
            <person name="Baker S."/>
            <person name="Barry K."/>
            <person name="Bills G."/>
            <person name="Bluhm B."/>
            <person name="Cannon C."/>
            <person name="Castanera R."/>
            <person name="Culley D."/>
            <person name="Daum C."/>
            <person name="Ezra D."/>
            <person name="Gonzalez J."/>
            <person name="Henrissat B."/>
            <person name="Kuo A."/>
            <person name="Liang C."/>
            <person name="Lipzen A."/>
            <person name="Lutzoni F."/>
            <person name="Magnuson J."/>
            <person name="Mondo S."/>
            <person name="Nolan M."/>
            <person name="Ohm R."/>
            <person name="Pangilinan J."/>
            <person name="Park H.-J."/>
            <person name="Ramirez L."/>
            <person name="Alfaro M."/>
            <person name="Sun H."/>
            <person name="Tritt A."/>
            <person name="Yoshinaga Y."/>
            <person name="Zwiers L.-H."/>
            <person name="Turgeon B."/>
            <person name="Goodwin S."/>
            <person name="Spatafora J."/>
            <person name="Crous P."/>
            <person name="Grigoriev I."/>
        </authorList>
    </citation>
    <scope>NUCLEOTIDE SEQUENCE</scope>
    <source>
        <strain evidence="3">CBS 119925</strain>
    </source>
</reference>
<dbReference type="Pfam" id="PF25543">
    <property type="entry name" value="zf-CCCH_tandem"/>
    <property type="match status" value="1"/>
</dbReference>
<dbReference type="InterPro" id="IPR057654">
    <property type="entry name" value="Znf-CCCH_tandem"/>
</dbReference>
<protein>
    <recommendedName>
        <fullName evidence="5">C3H1-type domain-containing protein</fullName>
    </recommendedName>
</protein>
<evidence type="ECO:0008006" key="5">
    <source>
        <dbReference type="Google" id="ProtNLM"/>
    </source>
</evidence>
<feature type="domain" description="Tandem CCCH zinc finger" evidence="2">
    <location>
        <begin position="331"/>
        <end position="390"/>
    </location>
</feature>
<dbReference type="Proteomes" id="UP000799440">
    <property type="component" value="Unassembled WGS sequence"/>
</dbReference>
<accession>A0A6A6V331</accession>
<feature type="non-terminal residue" evidence="3">
    <location>
        <position position="1"/>
    </location>
</feature>
<dbReference type="PANTHER" id="PTHR37543:SF1">
    <property type="entry name" value="CCCH ZINC FINGER DNA BINDING PROTEIN (AFU_ORTHOLOGUE AFUA_5G12760)"/>
    <property type="match status" value="1"/>
</dbReference>
<evidence type="ECO:0000259" key="1">
    <source>
        <dbReference type="Pfam" id="PF25540"/>
    </source>
</evidence>
<dbReference type="AlphaFoldDB" id="A0A6A6V331"/>
<feature type="domain" description="DUF7923" evidence="1">
    <location>
        <begin position="1"/>
        <end position="178"/>
    </location>
</feature>
<dbReference type="PANTHER" id="PTHR37543">
    <property type="entry name" value="CCCH ZINC FINGER DNA BINDING PROTEIN (AFU_ORTHOLOGUE AFUA_5G12760)"/>
    <property type="match status" value="1"/>
</dbReference>
<gene>
    <name evidence="3" type="ORF">M011DRAFT_407438</name>
</gene>